<accession>A0ABX8DFV3</accession>
<organism evidence="1 2">
    <name type="scientific">Shewanella dokdonensis</name>
    <dbReference type="NCBI Taxonomy" id="712036"/>
    <lineage>
        <taxon>Bacteria</taxon>
        <taxon>Pseudomonadati</taxon>
        <taxon>Pseudomonadota</taxon>
        <taxon>Gammaproteobacteria</taxon>
        <taxon>Alteromonadales</taxon>
        <taxon>Shewanellaceae</taxon>
        <taxon>Shewanella</taxon>
    </lineage>
</organism>
<proteinExistence type="predicted"/>
<dbReference type="RefSeq" id="WP_213682234.1">
    <property type="nucleotide sequence ID" value="NZ_CP074572.1"/>
</dbReference>
<reference evidence="1 2" key="1">
    <citation type="journal article" date="2012" name="Int. J. Syst. Evol. Microbiol.">
        <title>Shewanella dokdonensis sp. nov., isolated from seawater.</title>
        <authorList>
            <person name="Sung H.R."/>
            <person name="Yoon J.H."/>
            <person name="Ghim S.Y."/>
        </authorList>
    </citation>
    <scope>NUCLEOTIDE SEQUENCE [LARGE SCALE GENOMIC DNA]</scope>
    <source>
        <strain evidence="1 2">DSM 23626</strain>
    </source>
</reference>
<evidence type="ECO:0000313" key="1">
    <source>
        <dbReference type="EMBL" id="QVK23614.1"/>
    </source>
</evidence>
<keyword evidence="2" id="KW-1185">Reference proteome</keyword>
<protein>
    <submittedName>
        <fullName evidence="1">Uncharacterized protein</fullName>
    </submittedName>
</protein>
<dbReference type="EMBL" id="CP074572">
    <property type="protein sequence ID" value="QVK23614.1"/>
    <property type="molecule type" value="Genomic_DNA"/>
</dbReference>
<sequence length="205" mass="24415">MLNAEVMVLHALINRLKQLSMRRHPHGLLSWRYLLPQLSSPLMQHRAYWWHSCGTRSRLLWGLWQLYLWLRWLAFSSWRASYRTVQLHGPHVKKQHNISQWQQFWRVQALAWRWCIPPAAAYRFQLYRYPERALEYVYDIEVGAYHRLQSEALGLTKKSLQLLQDKQRLAEKLTPLGVTIVDGYPVAFRSTNKLIDTLAGDGKFF</sequence>
<gene>
    <name evidence="1" type="ORF">KHX94_02455</name>
</gene>
<name>A0ABX8DFV3_9GAMM</name>
<evidence type="ECO:0000313" key="2">
    <source>
        <dbReference type="Proteomes" id="UP000676428"/>
    </source>
</evidence>
<dbReference type="Proteomes" id="UP000676428">
    <property type="component" value="Chromosome"/>
</dbReference>